<dbReference type="SUPFAM" id="SSF81321">
    <property type="entry name" value="Family A G protein-coupled receptor-like"/>
    <property type="match status" value="1"/>
</dbReference>
<dbReference type="InterPro" id="IPR000276">
    <property type="entry name" value="GPCR_Rhodpsn"/>
</dbReference>
<comment type="subcellular location">
    <subcellularLocation>
        <location evidence="1">Cell membrane</location>
        <topology evidence="1">Multi-pass membrane protein</topology>
    </subcellularLocation>
</comment>
<dbReference type="GO" id="GO:0007186">
    <property type="term" value="P:G protein-coupled receptor signaling pathway"/>
    <property type="evidence" value="ECO:0000318"/>
    <property type="project" value="GO_Central"/>
</dbReference>
<dbReference type="PROSITE" id="PS50262">
    <property type="entry name" value="G_PROTEIN_RECEP_F1_2"/>
    <property type="match status" value="1"/>
</dbReference>
<keyword evidence="4 11" id="KW-1133">Transmembrane helix</keyword>
<organism evidence="13 14">
    <name type="scientific">Nematostella vectensis</name>
    <name type="common">Starlet sea anemone</name>
    <dbReference type="NCBI Taxonomy" id="45351"/>
    <lineage>
        <taxon>Eukaryota</taxon>
        <taxon>Metazoa</taxon>
        <taxon>Cnidaria</taxon>
        <taxon>Anthozoa</taxon>
        <taxon>Hexacorallia</taxon>
        <taxon>Actiniaria</taxon>
        <taxon>Edwardsiidae</taxon>
        <taxon>Nematostella</taxon>
    </lineage>
</organism>
<feature type="transmembrane region" description="Helical" evidence="11">
    <location>
        <begin position="81"/>
        <end position="103"/>
    </location>
</feature>
<dbReference type="HOGENOM" id="CLU_009579_6_1_1"/>
<evidence type="ECO:0000256" key="2">
    <source>
        <dbReference type="ARBA" id="ARBA00022475"/>
    </source>
</evidence>
<keyword evidence="2" id="KW-1003">Cell membrane</keyword>
<dbReference type="SMART" id="SM01381">
    <property type="entry name" value="7TM_GPCR_Srsx"/>
    <property type="match status" value="1"/>
</dbReference>
<dbReference type="InterPro" id="IPR017452">
    <property type="entry name" value="GPCR_Rhodpsn_7TM"/>
</dbReference>
<feature type="transmembrane region" description="Helical" evidence="11">
    <location>
        <begin position="203"/>
        <end position="223"/>
    </location>
</feature>
<evidence type="ECO:0000256" key="1">
    <source>
        <dbReference type="ARBA" id="ARBA00004651"/>
    </source>
</evidence>
<feature type="transmembrane region" description="Helical" evidence="11">
    <location>
        <begin position="124"/>
        <end position="141"/>
    </location>
</feature>
<dbReference type="CDD" id="cd00637">
    <property type="entry name" value="7tm_classA_rhodopsin-like"/>
    <property type="match status" value="1"/>
</dbReference>
<keyword evidence="14" id="KW-1185">Reference proteome</keyword>
<evidence type="ECO:0000256" key="3">
    <source>
        <dbReference type="ARBA" id="ARBA00022692"/>
    </source>
</evidence>
<dbReference type="PANTHER" id="PTHR24246">
    <property type="entry name" value="OLFACTORY RECEPTOR AND ADENOSINE RECEPTOR"/>
    <property type="match status" value="1"/>
</dbReference>
<keyword evidence="3 10" id="KW-0812">Transmembrane</keyword>
<protein>
    <recommendedName>
        <fullName evidence="12">G-protein coupled receptors family 1 profile domain-containing protein</fullName>
    </recommendedName>
</protein>
<evidence type="ECO:0000256" key="11">
    <source>
        <dbReference type="SAM" id="Phobius"/>
    </source>
</evidence>
<dbReference type="PhylomeDB" id="A7SMC7"/>
<keyword evidence="5 10" id="KW-0297">G-protein coupled receptor</keyword>
<sequence length="328" mass="37086">MQMYHGVPMVALNIISCIFGSIGNVLVCATIYTTTGLQTISNFFLVSMSIADLTVTLVTQPLFAWFLGARIDDKCSPMVEFLFRLFSNVSCAVSVIHLCLISVDRCLMVTKPHSFDRIMTKCKFRSLLVFAWTLPIVYAVLRLTVSKSATSLFTVAVMALCYVIIIVCYTLIICQVYKQRRLMRSRQGSAKRRKSRTDVERRVAMTIAIVIVVFTICWFPIIYLRSKKADRNSGVAYNWARTFALCNSAMNPWIYCFRIPEFRAGYKRLCIKCSWGTVAGRGGADFDVTHTSDSEATQYANIPKYSKVSLANCKPRENADEMTKEARI</sequence>
<dbReference type="Proteomes" id="UP000001593">
    <property type="component" value="Unassembled WGS sequence"/>
</dbReference>
<dbReference type="PROSITE" id="PS00237">
    <property type="entry name" value="G_PROTEIN_RECEP_F1_1"/>
    <property type="match status" value="1"/>
</dbReference>
<feature type="transmembrane region" description="Helical" evidence="11">
    <location>
        <begin position="12"/>
        <end position="32"/>
    </location>
</feature>
<keyword evidence="9 10" id="KW-0807">Transducer</keyword>
<evidence type="ECO:0000256" key="7">
    <source>
        <dbReference type="ARBA" id="ARBA00023170"/>
    </source>
</evidence>
<dbReference type="EMBL" id="DS469707">
    <property type="protein sequence ID" value="EDO35163.1"/>
    <property type="molecule type" value="Genomic_DNA"/>
</dbReference>
<accession>A7SMC7</accession>
<proteinExistence type="inferred from homology"/>
<name>A7SMC7_NEMVE</name>
<evidence type="ECO:0000256" key="6">
    <source>
        <dbReference type="ARBA" id="ARBA00023136"/>
    </source>
</evidence>
<dbReference type="PRINTS" id="PR00237">
    <property type="entry name" value="GPCRRHODOPSN"/>
</dbReference>
<keyword evidence="7 10" id="KW-0675">Receptor</keyword>
<dbReference type="GO" id="GO:0004930">
    <property type="term" value="F:G protein-coupled receptor activity"/>
    <property type="evidence" value="ECO:0000318"/>
    <property type="project" value="GO_Central"/>
</dbReference>
<dbReference type="Gene3D" id="1.20.1070.10">
    <property type="entry name" value="Rhodopsin 7-helix transmembrane proteins"/>
    <property type="match status" value="1"/>
</dbReference>
<feature type="transmembrane region" description="Helical" evidence="11">
    <location>
        <begin position="153"/>
        <end position="177"/>
    </location>
</feature>
<dbReference type="OrthoDB" id="10042731at2759"/>
<feature type="transmembrane region" description="Helical" evidence="11">
    <location>
        <begin position="44"/>
        <end position="69"/>
    </location>
</feature>
<comment type="similarity">
    <text evidence="10">Belongs to the G-protein coupled receptor 1 family.</text>
</comment>
<reference evidence="13 14" key="1">
    <citation type="journal article" date="2007" name="Science">
        <title>Sea anemone genome reveals ancestral eumetazoan gene repertoire and genomic organization.</title>
        <authorList>
            <person name="Putnam N.H."/>
            <person name="Srivastava M."/>
            <person name="Hellsten U."/>
            <person name="Dirks B."/>
            <person name="Chapman J."/>
            <person name="Salamov A."/>
            <person name="Terry A."/>
            <person name="Shapiro H."/>
            <person name="Lindquist E."/>
            <person name="Kapitonov V.V."/>
            <person name="Jurka J."/>
            <person name="Genikhovich G."/>
            <person name="Grigoriev I.V."/>
            <person name="Lucas S.M."/>
            <person name="Steele R.E."/>
            <person name="Finnerty J.R."/>
            <person name="Technau U."/>
            <person name="Martindale M.Q."/>
            <person name="Rokhsar D.S."/>
        </authorList>
    </citation>
    <scope>NUCLEOTIDE SEQUENCE [LARGE SCALE GENOMIC DNA]</scope>
    <source>
        <strain evidence="14">CH2 X CH6</strain>
    </source>
</reference>
<dbReference type="GO" id="GO:0005886">
    <property type="term" value="C:plasma membrane"/>
    <property type="evidence" value="ECO:0000318"/>
    <property type="project" value="GO_Central"/>
</dbReference>
<dbReference type="OMA" id="WIYCFRI"/>
<dbReference type="STRING" id="45351.A7SMC7"/>
<evidence type="ECO:0000256" key="9">
    <source>
        <dbReference type="ARBA" id="ARBA00023224"/>
    </source>
</evidence>
<evidence type="ECO:0000256" key="8">
    <source>
        <dbReference type="ARBA" id="ARBA00023180"/>
    </source>
</evidence>
<evidence type="ECO:0000256" key="5">
    <source>
        <dbReference type="ARBA" id="ARBA00023040"/>
    </source>
</evidence>
<evidence type="ECO:0000256" key="10">
    <source>
        <dbReference type="RuleBase" id="RU000688"/>
    </source>
</evidence>
<dbReference type="KEGG" id="nve:5506559"/>
<dbReference type="eggNOG" id="KOG3656">
    <property type="taxonomic scope" value="Eukaryota"/>
</dbReference>
<keyword evidence="6 11" id="KW-0472">Membrane</keyword>
<dbReference type="InParanoid" id="A7SMC7"/>
<keyword evidence="8" id="KW-0325">Glycoprotein</keyword>
<dbReference type="PANTHER" id="PTHR24246:SF27">
    <property type="entry name" value="ADENOSINE RECEPTOR, ISOFORM A"/>
    <property type="match status" value="1"/>
</dbReference>
<gene>
    <name evidence="13" type="ORF">NEMVEDRAFT_v1g214489</name>
</gene>
<feature type="domain" description="G-protein coupled receptors family 1 profile" evidence="12">
    <location>
        <begin position="23"/>
        <end position="255"/>
    </location>
</feature>
<evidence type="ECO:0000313" key="13">
    <source>
        <dbReference type="EMBL" id="EDO35163.1"/>
    </source>
</evidence>
<evidence type="ECO:0000256" key="4">
    <source>
        <dbReference type="ARBA" id="ARBA00022989"/>
    </source>
</evidence>
<dbReference type="Pfam" id="PF00001">
    <property type="entry name" value="7tm_1"/>
    <property type="match status" value="1"/>
</dbReference>
<evidence type="ECO:0000259" key="12">
    <source>
        <dbReference type="PROSITE" id="PS50262"/>
    </source>
</evidence>
<dbReference type="AlphaFoldDB" id="A7SMC7"/>
<evidence type="ECO:0000313" key="14">
    <source>
        <dbReference type="Proteomes" id="UP000001593"/>
    </source>
</evidence>